<sequence>NSSIIINSNGVKINMSRNCELVIVDGRNNEKFRSKVPYGAKILFEAKSKVRSGDKIAEWDPFTLPIMTEVEGYVSFVDLKDSISVKEVQDDITGIINKVVIDGKQSNKKSNLRPRILIKDKDGNPIKLNNGLEAKYFLPVNAIINVSDNQKVEIGDVISRMPKESSKSRDITGGLPRVVELFEARQPKETAILSEVDGYIEYGQDYKFKRRLIVKSKYGKDTAEYLIPRGKHISVNEGDYVMKGEMLLDGDPSPHDILRILGKEEFANYMINEVQQVYKLQGVKINNKHIEVILRQMLKKVEITEPGETTFITGEQVDITYFEKINKKAIKEKYKPAQAIGVLQGITKASLQTNSFLSAASFQETIKVLTEAAVSGKSDHLEGLKENVIVGRLIPAGTGFYMDKLKERYSEVKSS</sequence>
<dbReference type="GO" id="GO:0003677">
    <property type="term" value="F:DNA binding"/>
    <property type="evidence" value="ECO:0007669"/>
    <property type="project" value="InterPro"/>
</dbReference>
<dbReference type="GO" id="GO:0003899">
    <property type="term" value="F:DNA-directed RNA polymerase activity"/>
    <property type="evidence" value="ECO:0007669"/>
    <property type="project" value="UniProtKB-EC"/>
</dbReference>
<dbReference type="InterPro" id="IPR007081">
    <property type="entry name" value="RNA_pol_Rpb1_5"/>
</dbReference>
<reference evidence="9" key="1">
    <citation type="submission" date="2018-11" db="EMBL/GenBank/DDBJ databases">
        <title>Phylogenetic, genomic, and biogeographic characterization of a novel and ubiquitous marine invertebrate-associated Rickettsiales parasite, Candidatus Marinoinvertebrata rohwerii, gen. nov., sp. nov.</title>
        <authorList>
            <person name="Klinges J.G."/>
            <person name="Rosales S.M."/>
            <person name="Mcminds R."/>
            <person name="Shaver E.C."/>
            <person name="Shantz A."/>
            <person name="Peters E.C."/>
            <person name="Burkepile D.E."/>
            <person name="Silliman B.R."/>
            <person name="Vega Thurber R.L."/>
        </authorList>
    </citation>
    <scope>NUCLEOTIDE SEQUENCE [LARGE SCALE GENOMIC DNA]</scope>
    <source>
        <strain evidence="9">a_cerv_44</strain>
    </source>
</reference>
<accession>A0A429XEJ9</accession>
<comment type="catalytic activity">
    <reaction evidence="6">
        <text>RNA(n) + a ribonucleoside 5'-triphosphate = RNA(n+1) + diphosphate</text>
        <dbReference type="Rhea" id="RHEA:21248"/>
        <dbReference type="Rhea" id="RHEA-COMP:14527"/>
        <dbReference type="Rhea" id="RHEA-COMP:17342"/>
        <dbReference type="ChEBI" id="CHEBI:33019"/>
        <dbReference type="ChEBI" id="CHEBI:61557"/>
        <dbReference type="ChEBI" id="CHEBI:140395"/>
        <dbReference type="EC" id="2.7.7.6"/>
    </reaction>
</comment>
<dbReference type="Pfam" id="PF04998">
    <property type="entry name" value="RNA_pol_Rpb1_5"/>
    <property type="match status" value="1"/>
</dbReference>
<dbReference type="GO" id="GO:0000428">
    <property type="term" value="C:DNA-directed RNA polymerase complex"/>
    <property type="evidence" value="ECO:0007669"/>
    <property type="project" value="UniProtKB-KW"/>
</dbReference>
<evidence type="ECO:0000256" key="6">
    <source>
        <dbReference type="ARBA" id="ARBA00048552"/>
    </source>
</evidence>
<evidence type="ECO:0000256" key="2">
    <source>
        <dbReference type="ARBA" id="ARBA00022478"/>
    </source>
</evidence>
<dbReference type="Gene3D" id="1.10.150.390">
    <property type="match status" value="1"/>
</dbReference>
<feature type="domain" description="RNA polymerase Rpb1" evidence="7">
    <location>
        <begin position="9"/>
        <end position="351"/>
    </location>
</feature>
<dbReference type="CDD" id="cd02655">
    <property type="entry name" value="RNAP_beta'_C"/>
    <property type="match status" value="1"/>
</dbReference>
<comment type="caution">
    <text evidence="8">The sequence shown here is derived from an EMBL/GenBank/DDBJ whole genome shotgun (WGS) entry which is preliminary data.</text>
</comment>
<dbReference type="Gene3D" id="1.10.1790.20">
    <property type="match status" value="1"/>
</dbReference>
<proteinExistence type="predicted"/>
<dbReference type="EC" id="2.7.7.6" evidence="1"/>
<keyword evidence="2 8" id="KW-0240">DNA-directed RNA polymerase</keyword>
<evidence type="ECO:0000313" key="8">
    <source>
        <dbReference type="EMBL" id="RST62141.1"/>
    </source>
</evidence>
<dbReference type="EMBL" id="RXFM01000122">
    <property type="protein sequence ID" value="RST62141.1"/>
    <property type="molecule type" value="Genomic_DNA"/>
</dbReference>
<evidence type="ECO:0000256" key="5">
    <source>
        <dbReference type="ARBA" id="ARBA00023163"/>
    </source>
</evidence>
<evidence type="ECO:0000259" key="7">
    <source>
        <dbReference type="Pfam" id="PF04998"/>
    </source>
</evidence>
<evidence type="ECO:0000256" key="4">
    <source>
        <dbReference type="ARBA" id="ARBA00022695"/>
    </source>
</evidence>
<dbReference type="Proteomes" id="UP000279470">
    <property type="component" value="Unassembled WGS sequence"/>
</dbReference>
<keyword evidence="5" id="KW-0804">Transcription</keyword>
<dbReference type="SUPFAM" id="SSF64484">
    <property type="entry name" value="beta and beta-prime subunits of DNA dependent RNA-polymerase"/>
    <property type="match status" value="1"/>
</dbReference>
<name>A0A429XEJ9_9RICK</name>
<keyword evidence="9" id="KW-1185">Reference proteome</keyword>
<dbReference type="PANTHER" id="PTHR19376:SF54">
    <property type="entry name" value="DNA-DIRECTED RNA POLYMERASE SUBUNIT BETA"/>
    <property type="match status" value="1"/>
</dbReference>
<evidence type="ECO:0000313" key="9">
    <source>
        <dbReference type="Proteomes" id="UP000279470"/>
    </source>
</evidence>
<keyword evidence="3" id="KW-0808">Transferase</keyword>
<dbReference type="GO" id="GO:0006351">
    <property type="term" value="P:DNA-templated transcription"/>
    <property type="evidence" value="ECO:0007669"/>
    <property type="project" value="InterPro"/>
</dbReference>
<dbReference type="PANTHER" id="PTHR19376">
    <property type="entry name" value="DNA-DIRECTED RNA POLYMERASE"/>
    <property type="match status" value="1"/>
</dbReference>
<dbReference type="InterPro" id="IPR045867">
    <property type="entry name" value="DNA-dir_RpoC_beta_prime"/>
</dbReference>
<organism evidence="8 9">
    <name type="scientific">Candidatus Aquarickettsia rohweri</name>
    <dbReference type="NCBI Taxonomy" id="2602574"/>
    <lineage>
        <taxon>Bacteria</taxon>
        <taxon>Pseudomonadati</taxon>
        <taxon>Pseudomonadota</taxon>
        <taxon>Alphaproteobacteria</taxon>
        <taxon>Rickettsiales</taxon>
        <taxon>Candidatus Midichloriaceae</taxon>
        <taxon>Candidatus Aquarickettsia</taxon>
    </lineage>
</organism>
<dbReference type="Gene3D" id="2.40.50.100">
    <property type="match status" value="3"/>
</dbReference>
<evidence type="ECO:0000256" key="3">
    <source>
        <dbReference type="ARBA" id="ARBA00022679"/>
    </source>
</evidence>
<gene>
    <name evidence="8" type="ORF">EIC27_06580</name>
</gene>
<keyword evidence="4" id="KW-0548">Nucleotidyltransferase</keyword>
<evidence type="ECO:0000256" key="1">
    <source>
        <dbReference type="ARBA" id="ARBA00012418"/>
    </source>
</evidence>
<feature type="non-terminal residue" evidence="8">
    <location>
        <position position="1"/>
    </location>
</feature>
<dbReference type="AlphaFoldDB" id="A0A429XEJ9"/>
<protein>
    <recommendedName>
        <fullName evidence="1">DNA-directed RNA polymerase</fullName>
        <ecNumber evidence="1">2.7.7.6</ecNumber>
    </recommendedName>
</protein>